<keyword evidence="2" id="KW-1185">Reference proteome</keyword>
<protein>
    <submittedName>
        <fullName evidence="3">Uncharacterized protein</fullName>
    </submittedName>
</protein>
<dbReference type="PANTHER" id="PTHR15245:SF20">
    <property type="entry name" value="SYMPLEKIN"/>
    <property type="match status" value="1"/>
</dbReference>
<name>A0A915MH34_MELJA</name>
<feature type="compositionally biased region" description="Polar residues" evidence="1">
    <location>
        <begin position="28"/>
        <end position="42"/>
    </location>
</feature>
<feature type="region of interest" description="Disordered" evidence="1">
    <location>
        <begin position="1"/>
        <end position="42"/>
    </location>
</feature>
<accession>A0A915MH34</accession>
<feature type="compositionally biased region" description="Basic and acidic residues" evidence="1">
    <location>
        <begin position="1"/>
        <end position="26"/>
    </location>
</feature>
<dbReference type="Proteomes" id="UP000887561">
    <property type="component" value="Unplaced"/>
</dbReference>
<evidence type="ECO:0000313" key="3">
    <source>
        <dbReference type="WBParaSite" id="scaffold36044_cov246.g22959"/>
    </source>
</evidence>
<dbReference type="AlphaFoldDB" id="A0A915MH34"/>
<dbReference type="GO" id="GO:0005847">
    <property type="term" value="C:mRNA cleavage and polyadenylation specificity factor complex"/>
    <property type="evidence" value="ECO:0007669"/>
    <property type="project" value="TreeGrafter"/>
</dbReference>
<evidence type="ECO:0000256" key="1">
    <source>
        <dbReference type="SAM" id="MobiDB-lite"/>
    </source>
</evidence>
<sequence length="183" mass="20871">EKQSAARSSEVSDKEKSNDETKKVIDEGTTSSLVQTAQPPATQKTRIQNWTLFNATRELFHKESEQLQLDIFQRILGNEKRAVQGGAGLAQQKLLIRLCTRFRSALTSELEATLLNYVIEEQKTRVDLALLHLAELYAQLMGYSTLVSPKAFNQLTNEEKKQRYDTYLCTLLSTLHERGEHKE</sequence>
<reference evidence="3" key="1">
    <citation type="submission" date="2022-11" db="UniProtKB">
        <authorList>
            <consortium name="WormBaseParasite"/>
        </authorList>
    </citation>
    <scope>IDENTIFICATION</scope>
</reference>
<dbReference type="WBParaSite" id="scaffold36044_cov246.g22959">
    <property type="protein sequence ID" value="scaffold36044_cov246.g22959"/>
    <property type="gene ID" value="scaffold36044_cov246.g22959"/>
</dbReference>
<dbReference type="InterPro" id="IPR021850">
    <property type="entry name" value="Symplekin/Pta1"/>
</dbReference>
<proteinExistence type="predicted"/>
<evidence type="ECO:0000313" key="2">
    <source>
        <dbReference type="Proteomes" id="UP000887561"/>
    </source>
</evidence>
<organism evidence="2 3">
    <name type="scientific">Meloidogyne javanica</name>
    <name type="common">Root-knot nematode worm</name>
    <dbReference type="NCBI Taxonomy" id="6303"/>
    <lineage>
        <taxon>Eukaryota</taxon>
        <taxon>Metazoa</taxon>
        <taxon>Ecdysozoa</taxon>
        <taxon>Nematoda</taxon>
        <taxon>Chromadorea</taxon>
        <taxon>Rhabditida</taxon>
        <taxon>Tylenchina</taxon>
        <taxon>Tylenchomorpha</taxon>
        <taxon>Tylenchoidea</taxon>
        <taxon>Meloidogynidae</taxon>
        <taxon>Meloidogyninae</taxon>
        <taxon>Meloidogyne</taxon>
        <taxon>Meloidogyne incognita group</taxon>
    </lineage>
</organism>
<dbReference type="PANTHER" id="PTHR15245">
    <property type="entry name" value="SYMPLEKIN-RELATED"/>
    <property type="match status" value="1"/>
</dbReference>